<dbReference type="Proteomes" id="UP001345827">
    <property type="component" value="Unassembled WGS sequence"/>
</dbReference>
<keyword evidence="3" id="KW-1185">Reference proteome</keyword>
<dbReference type="Pfam" id="PF06985">
    <property type="entry name" value="HET"/>
    <property type="match status" value="1"/>
</dbReference>
<name>A0AAV9PUD3_9PEZI</name>
<evidence type="ECO:0000259" key="1">
    <source>
        <dbReference type="Pfam" id="PF06985"/>
    </source>
</evidence>
<accession>A0AAV9PUD3</accession>
<gene>
    <name evidence="2" type="ORF">LTR25_010084</name>
</gene>
<feature type="domain" description="Heterokaryon incompatibility" evidence="1">
    <location>
        <begin position="11"/>
        <end position="198"/>
    </location>
</feature>
<protein>
    <recommendedName>
        <fullName evidence="1">Heterokaryon incompatibility domain-containing protein</fullName>
    </recommendedName>
</protein>
<evidence type="ECO:0000313" key="3">
    <source>
        <dbReference type="Proteomes" id="UP001345827"/>
    </source>
</evidence>
<dbReference type="InterPro" id="IPR010730">
    <property type="entry name" value="HET"/>
</dbReference>
<dbReference type="EMBL" id="JAXLQG010000024">
    <property type="protein sequence ID" value="KAK5528899.1"/>
    <property type="molecule type" value="Genomic_DNA"/>
</dbReference>
<sequence>MWEPKSLPGNVTIICENVRMEVTSNLHAALKALRHSKETQTFWIDAVCINQGDDHEKGTQIPLMKHIYGKAERVILWLGPSDRMTGSAFDKFKLLAILWAFRAANGAKEECSKEEFERFVIQDISELDDKTIFDLPDKQMWMSGPSAVQRGAMEYCDLSPVNDLRGSKAFEFERVQLWQAVDDIFANPFFSRAWIIQEVSVARTAHIQCGRSWVTWEIFRSAYNARQLLQLCEPAKYNDPSATSLAVSTVRDARKRFWNDEFCTDLAGAMTLFSFSKAKDPRDYIYAALGLIKHSSRPNRIVPDYTKDVSEVYLEAASHMILERKDLYLWGLNDPPGTKTVPNLPTWVPDWSMESEAGDLTFPGDFVIDGRRLRVNAHLLDTICLVTDIVDDDEPRELIKENLSQFMPPSMSNEALFVTKAGYFGRCPKGVAKIGHHVAIIGGAFRPYLLEKQPEGFYHFVSYAYVEGLMEMRALGPDMTLTRIEIR</sequence>
<evidence type="ECO:0000313" key="2">
    <source>
        <dbReference type="EMBL" id="KAK5528899.1"/>
    </source>
</evidence>
<dbReference type="InterPro" id="IPR052895">
    <property type="entry name" value="HetReg/Transcr_Mod"/>
</dbReference>
<comment type="caution">
    <text evidence="2">The sequence shown here is derived from an EMBL/GenBank/DDBJ whole genome shotgun (WGS) entry which is preliminary data.</text>
</comment>
<dbReference type="AlphaFoldDB" id="A0AAV9PUD3"/>
<dbReference type="PANTHER" id="PTHR24148">
    <property type="entry name" value="ANKYRIN REPEAT DOMAIN-CONTAINING PROTEIN 39 HOMOLOG-RELATED"/>
    <property type="match status" value="1"/>
</dbReference>
<proteinExistence type="predicted"/>
<dbReference type="PANTHER" id="PTHR24148:SF64">
    <property type="entry name" value="HETEROKARYON INCOMPATIBILITY DOMAIN-CONTAINING PROTEIN"/>
    <property type="match status" value="1"/>
</dbReference>
<reference evidence="2 3" key="1">
    <citation type="submission" date="2023-06" db="EMBL/GenBank/DDBJ databases">
        <title>Black Yeasts Isolated from many extreme environments.</title>
        <authorList>
            <person name="Coleine C."/>
            <person name="Stajich J.E."/>
            <person name="Selbmann L."/>
        </authorList>
    </citation>
    <scope>NUCLEOTIDE SEQUENCE [LARGE SCALE GENOMIC DNA]</scope>
    <source>
        <strain evidence="2 3">CCFEE 5887</strain>
    </source>
</reference>
<organism evidence="2 3">
    <name type="scientific">Vermiconidia calcicola</name>
    <dbReference type="NCBI Taxonomy" id="1690605"/>
    <lineage>
        <taxon>Eukaryota</taxon>
        <taxon>Fungi</taxon>
        <taxon>Dikarya</taxon>
        <taxon>Ascomycota</taxon>
        <taxon>Pezizomycotina</taxon>
        <taxon>Dothideomycetes</taxon>
        <taxon>Dothideomycetidae</taxon>
        <taxon>Mycosphaerellales</taxon>
        <taxon>Extremaceae</taxon>
        <taxon>Vermiconidia</taxon>
    </lineage>
</organism>